<organism evidence="1 2">
    <name type="scientific">Caballeronia novacaledonica</name>
    <dbReference type="NCBI Taxonomy" id="1544861"/>
    <lineage>
        <taxon>Bacteria</taxon>
        <taxon>Pseudomonadati</taxon>
        <taxon>Pseudomonadota</taxon>
        <taxon>Betaproteobacteria</taxon>
        <taxon>Burkholderiales</taxon>
        <taxon>Burkholderiaceae</taxon>
        <taxon>Caballeronia</taxon>
    </lineage>
</organism>
<gene>
    <name evidence="1" type="ORF">CBA19CS22_17875</name>
</gene>
<reference evidence="1" key="1">
    <citation type="submission" date="2021-09" db="EMBL/GenBank/DDBJ databases">
        <title>Isolation and characterization of 3-chlorobenzoate degrading bacteria from soils in Shizuoka.</title>
        <authorList>
            <person name="Ifat A."/>
            <person name="Ogawa N."/>
            <person name="Kimbara K."/>
            <person name="Moriuchi R."/>
            <person name="Dohra H."/>
            <person name="Shintani M."/>
        </authorList>
    </citation>
    <scope>NUCLEOTIDE SEQUENCE</scope>
    <source>
        <strain evidence="1">19CS2-2</strain>
    </source>
</reference>
<evidence type="ECO:0000313" key="1">
    <source>
        <dbReference type="EMBL" id="GJH18439.1"/>
    </source>
</evidence>
<sequence length="38" mass="4171">MLNRQSADDEAIAETDTLLLTIPKQLGVDTVRTPSNRS</sequence>
<proteinExistence type="predicted"/>
<comment type="caution">
    <text evidence="1">The sequence shown here is derived from an EMBL/GenBank/DDBJ whole genome shotgun (WGS) entry which is preliminary data.</text>
</comment>
<accession>A0ACB5QUN7</accession>
<keyword evidence="2" id="KW-1185">Reference proteome</keyword>
<evidence type="ECO:0000313" key="2">
    <source>
        <dbReference type="Proteomes" id="UP001055013"/>
    </source>
</evidence>
<dbReference type="EMBL" id="BPUR01000009">
    <property type="protein sequence ID" value="GJH18439.1"/>
    <property type="molecule type" value="Genomic_DNA"/>
</dbReference>
<name>A0ACB5QUN7_9BURK</name>
<protein>
    <submittedName>
        <fullName evidence="1">Uncharacterized protein</fullName>
    </submittedName>
</protein>
<dbReference type="Proteomes" id="UP001055013">
    <property type="component" value="Unassembled WGS sequence"/>
</dbReference>